<evidence type="ECO:0000259" key="1">
    <source>
        <dbReference type="PROSITE" id="PS50191"/>
    </source>
</evidence>
<keyword evidence="3" id="KW-1185">Reference proteome</keyword>
<dbReference type="Gene3D" id="3.40.525.10">
    <property type="entry name" value="CRAL-TRIO lipid binding domain"/>
    <property type="match status" value="1"/>
</dbReference>
<dbReference type="SUPFAM" id="SSF46938">
    <property type="entry name" value="CRAL/TRIO N-terminal domain"/>
    <property type="match status" value="1"/>
</dbReference>
<dbReference type="CDD" id="cd00170">
    <property type="entry name" value="SEC14"/>
    <property type="match status" value="1"/>
</dbReference>
<dbReference type="InterPro" id="IPR052432">
    <property type="entry name" value="PITP/CRAL-TRIO"/>
</dbReference>
<dbReference type="InterPro" id="IPR001251">
    <property type="entry name" value="CRAL-TRIO_dom"/>
</dbReference>
<dbReference type="PROSITE" id="PS50191">
    <property type="entry name" value="CRAL_TRIO"/>
    <property type="match status" value="1"/>
</dbReference>
<dbReference type="RefSeq" id="XP_041409115.1">
    <property type="nucleotide sequence ID" value="XM_041553181.1"/>
</dbReference>
<feature type="domain" description="CRAL-TRIO" evidence="1">
    <location>
        <begin position="187"/>
        <end position="342"/>
    </location>
</feature>
<dbReference type="SMART" id="SM00516">
    <property type="entry name" value="SEC14"/>
    <property type="match status" value="1"/>
</dbReference>
<dbReference type="AlphaFoldDB" id="A0A8H2VKS3"/>
<proteinExistence type="predicted"/>
<sequence length="431" mass="49283">MVEDKNSISGKLQPGPNYNKITDEKEVVLKQIWTNLFHLWNVEVDGTNAFSDRRLTAYNTHSSTESEKKPKKKSSGGWFGFGSSSSTSSDATGGNEHDSMGINSYEKGVVHSSFDGLDAKLAEKVFWDMLRVDPPDSTIWRFSSARKFNSSKATKMIAHTIKFRSEHNMEQLLNKGDYDVFKNKEEGVILNFNLQKAVIVGRDLKERPFILVRPKFHHSHEQTEADIEKFALIVIEISRLYMRTGYTSIIFDLTDFSLSNMDYAPVKFLITCFEAHYPESLGCLLIHNAPWLFSPIWNIVKNWLDPVVASKIIFTKNLSELTKFIAKENIPKYLGGENDFDLDNYVPPDGSHDEALNDTAGKDAVLVLREQLIATYKELTVKWIETNDPEKSKEIWNQRVSIGQEITNNYCELDKFIRSRSYYDITGTLEI</sequence>
<gene>
    <name evidence="2" type="ORF">KABA2_14S00396</name>
</gene>
<dbReference type="InterPro" id="IPR036273">
    <property type="entry name" value="CRAL/TRIO_N_dom_sf"/>
</dbReference>
<dbReference type="OrthoDB" id="43460at2759"/>
<dbReference type="EMBL" id="CAEFZW010000014">
    <property type="protein sequence ID" value="CAB4257271.1"/>
    <property type="molecule type" value="Genomic_DNA"/>
</dbReference>
<evidence type="ECO:0000313" key="3">
    <source>
        <dbReference type="Proteomes" id="UP000644660"/>
    </source>
</evidence>
<dbReference type="Pfam" id="PF00650">
    <property type="entry name" value="CRAL_TRIO"/>
    <property type="match status" value="1"/>
</dbReference>
<accession>A0A8H2VKS3</accession>
<organism evidence="2 3">
    <name type="scientific">Maudiozyma barnettii</name>
    <dbReference type="NCBI Taxonomy" id="61262"/>
    <lineage>
        <taxon>Eukaryota</taxon>
        <taxon>Fungi</taxon>
        <taxon>Dikarya</taxon>
        <taxon>Ascomycota</taxon>
        <taxon>Saccharomycotina</taxon>
        <taxon>Saccharomycetes</taxon>
        <taxon>Saccharomycetales</taxon>
        <taxon>Saccharomycetaceae</taxon>
        <taxon>Maudiozyma</taxon>
    </lineage>
</organism>
<dbReference type="InterPro" id="IPR036865">
    <property type="entry name" value="CRAL-TRIO_dom_sf"/>
</dbReference>
<dbReference type="PANTHER" id="PTHR46590:SF1">
    <property type="entry name" value="PHOSPHATIDYLINOSITOL TRANSFER PROTEIN CSR1"/>
    <property type="match status" value="1"/>
</dbReference>
<name>A0A8H2VKS3_9SACH</name>
<comment type="caution">
    <text evidence="2">The sequence shown here is derived from an EMBL/GenBank/DDBJ whole genome shotgun (WGS) entry which is preliminary data.</text>
</comment>
<dbReference type="Proteomes" id="UP000644660">
    <property type="component" value="Unassembled WGS sequence"/>
</dbReference>
<dbReference type="GeneID" id="64860386"/>
<dbReference type="SUPFAM" id="SSF52087">
    <property type="entry name" value="CRAL/TRIO domain"/>
    <property type="match status" value="1"/>
</dbReference>
<evidence type="ECO:0000313" key="2">
    <source>
        <dbReference type="EMBL" id="CAB4257271.1"/>
    </source>
</evidence>
<protein>
    <submittedName>
        <fullName evidence="2">Similar to Saccharomyces cerevisiae YLR380W CSR1 Phosphatidylinositol transfer protein with a potential role in regulating lipid and fatty acid metabolism under heme-depleted conditions</fullName>
    </submittedName>
</protein>
<dbReference type="PANTHER" id="PTHR46590">
    <property type="entry name" value="PHOSPHATIDYLINOSITOL TRANSFER PROTEIN CSR1-RELATED"/>
    <property type="match status" value="1"/>
</dbReference>
<reference evidence="2 3" key="1">
    <citation type="submission" date="2020-05" db="EMBL/GenBank/DDBJ databases">
        <authorList>
            <person name="Casaregola S."/>
            <person name="Devillers H."/>
            <person name="Grondin C."/>
        </authorList>
    </citation>
    <scope>NUCLEOTIDE SEQUENCE [LARGE SCALE GENOMIC DNA]</scope>
    <source>
        <strain evidence="2 3">CLIB 1767</strain>
    </source>
</reference>